<organism evidence="2 3">
    <name type="scientific">Blyttiomyces helicus</name>
    <dbReference type="NCBI Taxonomy" id="388810"/>
    <lineage>
        <taxon>Eukaryota</taxon>
        <taxon>Fungi</taxon>
        <taxon>Fungi incertae sedis</taxon>
        <taxon>Chytridiomycota</taxon>
        <taxon>Chytridiomycota incertae sedis</taxon>
        <taxon>Chytridiomycetes</taxon>
        <taxon>Chytridiomycetes incertae sedis</taxon>
        <taxon>Blyttiomyces</taxon>
    </lineage>
</organism>
<dbReference type="AlphaFoldDB" id="A0A4V1IRT3"/>
<keyword evidence="3" id="KW-1185">Reference proteome</keyword>
<dbReference type="OrthoDB" id="548295at2759"/>
<protein>
    <recommendedName>
        <fullName evidence="4">WW domain-containing protein</fullName>
    </recommendedName>
</protein>
<reference evidence="3" key="1">
    <citation type="journal article" date="2018" name="Nat. Microbiol.">
        <title>Leveraging single-cell genomics to expand the fungal tree of life.</title>
        <authorList>
            <person name="Ahrendt S.R."/>
            <person name="Quandt C.A."/>
            <person name="Ciobanu D."/>
            <person name="Clum A."/>
            <person name="Salamov A."/>
            <person name="Andreopoulos B."/>
            <person name="Cheng J.F."/>
            <person name="Woyke T."/>
            <person name="Pelin A."/>
            <person name="Henrissat B."/>
            <person name="Reynolds N.K."/>
            <person name="Benny G.L."/>
            <person name="Smith M.E."/>
            <person name="James T.Y."/>
            <person name="Grigoriev I.V."/>
        </authorList>
    </citation>
    <scope>NUCLEOTIDE SEQUENCE [LARGE SCALE GENOMIC DNA]</scope>
</reference>
<evidence type="ECO:0000313" key="3">
    <source>
        <dbReference type="Proteomes" id="UP000269721"/>
    </source>
</evidence>
<evidence type="ECO:0008006" key="4">
    <source>
        <dbReference type="Google" id="ProtNLM"/>
    </source>
</evidence>
<feature type="compositionally biased region" description="Polar residues" evidence="1">
    <location>
        <begin position="50"/>
        <end position="62"/>
    </location>
</feature>
<gene>
    <name evidence="2" type="ORF">BDK51DRAFT_42124</name>
</gene>
<dbReference type="Proteomes" id="UP000269721">
    <property type="component" value="Unassembled WGS sequence"/>
</dbReference>
<accession>A0A4V1IRT3</accession>
<name>A0A4V1IRT3_9FUNG</name>
<evidence type="ECO:0000256" key="1">
    <source>
        <dbReference type="SAM" id="MobiDB-lite"/>
    </source>
</evidence>
<feature type="compositionally biased region" description="Acidic residues" evidence="1">
    <location>
        <begin position="89"/>
        <end position="106"/>
    </location>
</feature>
<feature type="region of interest" description="Disordered" evidence="1">
    <location>
        <begin position="32"/>
        <end position="129"/>
    </location>
</feature>
<proteinExistence type="predicted"/>
<evidence type="ECO:0000313" key="2">
    <source>
        <dbReference type="EMBL" id="RKO91157.1"/>
    </source>
</evidence>
<dbReference type="EMBL" id="KZ995204">
    <property type="protein sequence ID" value="RKO91157.1"/>
    <property type="molecule type" value="Genomic_DNA"/>
</dbReference>
<sequence>MEPRTFENKTIAHTHKLGRKVDASFLHRSSLNKRGLPRCPPAPPEFAPANHQTPPTLTQRSNLETKESVWRLPENYQILDPATGKPYEVEAEPEELSDGGEAEADDGASSGAGDEQPGGEPVDGFPEWRRVDRGDDMAYYFHVSTMEVAWSLPGDGAAAVS</sequence>